<evidence type="ECO:0000313" key="3">
    <source>
        <dbReference type="Proteomes" id="UP000234845"/>
    </source>
</evidence>
<dbReference type="OrthoDB" id="2860904at2"/>
<dbReference type="Gene3D" id="3.10.450.50">
    <property type="match status" value="1"/>
</dbReference>
<dbReference type="InterPro" id="IPR037401">
    <property type="entry name" value="SnoaL-like"/>
</dbReference>
<accession>A0A2N5Y2H6</accession>
<comment type="caution">
    <text evidence="2">The sequence shown here is derived from an EMBL/GenBank/DDBJ whole genome shotgun (WGS) entry which is preliminary data.</text>
</comment>
<proteinExistence type="predicted"/>
<keyword evidence="3" id="KW-1185">Reference proteome</keyword>
<dbReference type="EMBL" id="PKLZ01000007">
    <property type="protein sequence ID" value="PLW82600.1"/>
    <property type="molecule type" value="Genomic_DNA"/>
</dbReference>
<organism evidence="2 3">
    <name type="scientific">Kineobactrum sediminis</name>
    <dbReference type="NCBI Taxonomy" id="1905677"/>
    <lineage>
        <taxon>Bacteria</taxon>
        <taxon>Pseudomonadati</taxon>
        <taxon>Pseudomonadota</taxon>
        <taxon>Gammaproteobacteria</taxon>
        <taxon>Cellvibrionales</taxon>
        <taxon>Halieaceae</taxon>
        <taxon>Kineobactrum</taxon>
    </lineage>
</organism>
<dbReference type="RefSeq" id="WP_101521068.1">
    <property type="nucleotide sequence ID" value="NZ_PKLZ01000007.1"/>
</dbReference>
<dbReference type="AlphaFoldDB" id="A0A2N5Y2H6"/>
<reference evidence="3" key="1">
    <citation type="submission" date="2017-11" db="EMBL/GenBank/DDBJ databases">
        <title>The draft genome sequence of Chromatocurvus sp. F02.</title>
        <authorList>
            <person name="Du Z.-J."/>
            <person name="Chang Y.-Q."/>
        </authorList>
    </citation>
    <scope>NUCLEOTIDE SEQUENCE [LARGE SCALE GENOMIC DNA]</scope>
    <source>
        <strain evidence="3">F02</strain>
    </source>
</reference>
<name>A0A2N5Y2H6_9GAMM</name>
<gene>
    <name evidence="2" type="ORF">CWI75_08430</name>
</gene>
<evidence type="ECO:0000259" key="1">
    <source>
        <dbReference type="Pfam" id="PF13577"/>
    </source>
</evidence>
<sequence length="149" mass="17241">MMSQQQLSDRLEIQDLVVQYAHIIDSKTFDELREVFTEDAHVDYSAFGGGVGNLEETITYLKEAVADAIFPNTQHLNANVHVTLHGDSATGRVMCFNPMEMAMPDGHRQVFFLGLWYLDEYRRTADGWRMCRREEEKSWVFNAPDFMNL</sequence>
<evidence type="ECO:0000313" key="2">
    <source>
        <dbReference type="EMBL" id="PLW82600.1"/>
    </source>
</evidence>
<feature type="domain" description="SnoaL-like" evidence="1">
    <location>
        <begin position="5"/>
        <end position="133"/>
    </location>
</feature>
<dbReference type="InterPro" id="IPR032710">
    <property type="entry name" value="NTF2-like_dom_sf"/>
</dbReference>
<dbReference type="SUPFAM" id="SSF54427">
    <property type="entry name" value="NTF2-like"/>
    <property type="match status" value="1"/>
</dbReference>
<dbReference type="Proteomes" id="UP000234845">
    <property type="component" value="Unassembled WGS sequence"/>
</dbReference>
<dbReference type="Pfam" id="PF13577">
    <property type="entry name" value="SnoaL_4"/>
    <property type="match status" value="1"/>
</dbReference>
<protein>
    <recommendedName>
        <fullName evidence="1">SnoaL-like domain-containing protein</fullName>
    </recommendedName>
</protein>